<evidence type="ECO:0000313" key="3">
    <source>
        <dbReference type="Proteomes" id="UP001607303"/>
    </source>
</evidence>
<name>A0ABD2CBG1_VESMC</name>
<keyword evidence="3" id="KW-1185">Reference proteome</keyword>
<gene>
    <name evidence="2" type="ORF">V1477_010032</name>
</gene>
<reference evidence="2 3" key="1">
    <citation type="journal article" date="2024" name="Ann. Entomol. Soc. Am.">
        <title>Genomic analyses of the southern and eastern yellowjacket wasps (Hymenoptera: Vespidae) reveal evolutionary signatures of social life.</title>
        <authorList>
            <person name="Catto M.A."/>
            <person name="Caine P.B."/>
            <person name="Orr S.E."/>
            <person name="Hunt B.G."/>
            <person name="Goodisman M.A.D."/>
        </authorList>
    </citation>
    <scope>NUCLEOTIDE SEQUENCE [LARGE SCALE GENOMIC DNA]</scope>
    <source>
        <strain evidence="2">232</strain>
        <tissue evidence="2">Head and thorax</tissue>
    </source>
</reference>
<dbReference type="AlphaFoldDB" id="A0ABD2CBG1"/>
<keyword evidence="1" id="KW-0812">Transmembrane</keyword>
<protein>
    <submittedName>
        <fullName evidence="2">Uncharacterized protein</fullName>
    </submittedName>
</protein>
<sequence length="210" mass="23628">MHEHREHRVWQKVPGALPVCSARSNGERAARNSDEQIANVVQVDQKRGENGQGRQPLLHRLVYMLREAWTLYDGFVYFQGHQPYSGQGVAISDLLTSSIIFTLCISLIHVGHLSKVLAVRCYVISRGFKPKQEAKHDIWERSSGIVEISGRKRGFPDICDRHNRGTTGDTQYVASVLLCGVFAVHGYAYWLLEILASRTTITLVVLASDR</sequence>
<keyword evidence="1" id="KW-1133">Transmembrane helix</keyword>
<dbReference type="Proteomes" id="UP001607303">
    <property type="component" value="Unassembled WGS sequence"/>
</dbReference>
<dbReference type="EMBL" id="JAYRBN010000058">
    <property type="protein sequence ID" value="KAL2742403.1"/>
    <property type="molecule type" value="Genomic_DNA"/>
</dbReference>
<evidence type="ECO:0000313" key="2">
    <source>
        <dbReference type="EMBL" id="KAL2742403.1"/>
    </source>
</evidence>
<proteinExistence type="predicted"/>
<comment type="caution">
    <text evidence="2">The sequence shown here is derived from an EMBL/GenBank/DDBJ whole genome shotgun (WGS) entry which is preliminary data.</text>
</comment>
<organism evidence="2 3">
    <name type="scientific">Vespula maculifrons</name>
    <name type="common">Eastern yellow jacket</name>
    <name type="synonym">Wasp</name>
    <dbReference type="NCBI Taxonomy" id="7453"/>
    <lineage>
        <taxon>Eukaryota</taxon>
        <taxon>Metazoa</taxon>
        <taxon>Ecdysozoa</taxon>
        <taxon>Arthropoda</taxon>
        <taxon>Hexapoda</taxon>
        <taxon>Insecta</taxon>
        <taxon>Pterygota</taxon>
        <taxon>Neoptera</taxon>
        <taxon>Endopterygota</taxon>
        <taxon>Hymenoptera</taxon>
        <taxon>Apocrita</taxon>
        <taxon>Aculeata</taxon>
        <taxon>Vespoidea</taxon>
        <taxon>Vespidae</taxon>
        <taxon>Vespinae</taxon>
        <taxon>Vespula</taxon>
    </lineage>
</organism>
<accession>A0ABD2CBG1</accession>
<evidence type="ECO:0000256" key="1">
    <source>
        <dbReference type="SAM" id="Phobius"/>
    </source>
</evidence>
<keyword evidence="1" id="KW-0472">Membrane</keyword>
<feature type="transmembrane region" description="Helical" evidence="1">
    <location>
        <begin position="172"/>
        <end position="192"/>
    </location>
</feature>